<evidence type="ECO:0008006" key="3">
    <source>
        <dbReference type="Google" id="ProtNLM"/>
    </source>
</evidence>
<dbReference type="Proteomes" id="UP001222087">
    <property type="component" value="Chromosome"/>
</dbReference>
<dbReference type="RefSeq" id="WP_275088053.1">
    <property type="nucleotide sequence ID" value="NZ_CP119078.1"/>
</dbReference>
<keyword evidence="2" id="KW-1185">Reference proteome</keyword>
<gene>
    <name evidence="1" type="ORF">PXX05_09835</name>
</gene>
<evidence type="ECO:0000313" key="2">
    <source>
        <dbReference type="Proteomes" id="UP001222087"/>
    </source>
</evidence>
<evidence type="ECO:0000313" key="1">
    <source>
        <dbReference type="EMBL" id="WED42228.1"/>
    </source>
</evidence>
<organism evidence="1 2">
    <name type="scientific">Legionella cardiaca</name>
    <dbReference type="NCBI Taxonomy" id="1071983"/>
    <lineage>
        <taxon>Bacteria</taxon>
        <taxon>Pseudomonadati</taxon>
        <taxon>Pseudomonadota</taxon>
        <taxon>Gammaproteobacteria</taxon>
        <taxon>Legionellales</taxon>
        <taxon>Legionellaceae</taxon>
        <taxon>Legionella</taxon>
    </lineage>
</organism>
<reference evidence="1 2" key="1">
    <citation type="submission" date="2023-02" db="EMBL/GenBank/DDBJ databases">
        <title>Genome Sequence of L. cardiaca H63T.</title>
        <authorList>
            <person name="Lopez A.E."/>
            <person name="Cianciotto N.P."/>
        </authorList>
    </citation>
    <scope>NUCLEOTIDE SEQUENCE [LARGE SCALE GENOMIC DNA]</scope>
    <source>
        <strain evidence="1 2">H63</strain>
    </source>
</reference>
<sequence length="324" mass="37552">MKQKDELIRNPKDIGRHIVILGAGASRAAIGHRSPTMNELVETTGIKTLLESNAFSFFENFEELYSNLSSDEKNQKLLLEIEEIIHDYFSGLNLPAEATHYDRMLLSLRKKDSIFSFNWDPFLFDAYKRNRHLGNLPGIFFLHGNVRIGACPNHSYRFGDLYGICPDCSTPYSKVPLLYPIGKKNYQNNSYIAAQWARAKKELAEAFTLTIFGYSAPTSDVDAKELLKLAWKNSSTREFEHIEIIDIEEKDVLCSRWADFSPTFHFLYCRDFHESRLWNWPRRTCESLWYPMAEGVPCESFPLPNNKPLDQLQDFISYISKFET</sequence>
<name>A0ABY8ANG1_9GAMM</name>
<accession>A0ABY8ANG1</accession>
<proteinExistence type="predicted"/>
<protein>
    <recommendedName>
        <fullName evidence="3">Deacetylase sirtuin-type domain-containing protein</fullName>
    </recommendedName>
</protein>
<dbReference type="EMBL" id="CP119078">
    <property type="protein sequence ID" value="WED42228.1"/>
    <property type="molecule type" value="Genomic_DNA"/>
</dbReference>